<dbReference type="HOGENOM" id="CLU_049382_0_1_0"/>
<evidence type="ECO:0000256" key="5">
    <source>
        <dbReference type="ARBA" id="ARBA00022691"/>
    </source>
</evidence>
<keyword evidence="3 6" id="KW-0489">Methyltransferase</keyword>
<dbReference type="Proteomes" id="UP000007102">
    <property type="component" value="Chromosome"/>
</dbReference>
<comment type="function">
    <text evidence="6">Methylates ribosomal protein L11.</text>
</comment>
<reference evidence="7 8" key="1">
    <citation type="journal article" date="2011" name="Stand. Genomic Sci.">
        <title>Complete genome sequence of the thermophilic sulfur-reducer Desulfurobacterium thermolithotrophum type strain (BSA(T)) from a deep-sea hydrothermal vent.</title>
        <authorList>
            <person name="Goker M."/>
            <person name="Daligault H."/>
            <person name="Mwirichia R."/>
            <person name="Lapidus A."/>
            <person name="Lucas S."/>
            <person name="Deshpande S."/>
            <person name="Pagani I."/>
            <person name="Tapia R."/>
            <person name="Cheng J.F."/>
            <person name="Goodwin L."/>
            <person name="Pitluck S."/>
            <person name="Liolios K."/>
            <person name="Ivanova N."/>
            <person name="Mavromatis K."/>
            <person name="Mikhailova N."/>
            <person name="Pati A."/>
            <person name="Chen A."/>
            <person name="Palaniappan K."/>
            <person name="Han C."/>
            <person name="Land M."/>
            <person name="Hauser L."/>
            <person name="Pan C."/>
            <person name="Brambilla E.M."/>
            <person name="Rohde M."/>
            <person name="Spring S."/>
            <person name="Sikorski J."/>
            <person name="Wirth R."/>
            <person name="Detter J.C."/>
            <person name="Woyke T."/>
            <person name="Bristow J."/>
            <person name="Eisen J.A."/>
            <person name="Markowitz V."/>
            <person name="Hugenholtz P."/>
            <person name="Kyrpides N.C."/>
            <person name="Klenk H.P."/>
        </authorList>
    </citation>
    <scope>NUCLEOTIDE SEQUENCE [LARGE SCALE GENOMIC DNA]</scope>
    <source>
        <strain evidence="8">DSM 11699 / BSA</strain>
    </source>
</reference>
<evidence type="ECO:0000313" key="8">
    <source>
        <dbReference type="Proteomes" id="UP000007102"/>
    </source>
</evidence>
<dbReference type="RefSeq" id="WP_013638576.1">
    <property type="nucleotide sequence ID" value="NC_015185.1"/>
</dbReference>
<gene>
    <name evidence="6" type="primary">prmA</name>
    <name evidence="7" type="ordered locus">Dester_0985</name>
</gene>
<dbReference type="Pfam" id="PF06325">
    <property type="entry name" value="PrmA"/>
    <property type="match status" value="1"/>
</dbReference>
<dbReference type="InterPro" id="IPR029063">
    <property type="entry name" value="SAM-dependent_MTases_sf"/>
</dbReference>
<evidence type="ECO:0000256" key="3">
    <source>
        <dbReference type="ARBA" id="ARBA00022603"/>
    </source>
</evidence>
<dbReference type="eggNOG" id="COG2264">
    <property type="taxonomic scope" value="Bacteria"/>
</dbReference>
<organism evidence="7 8">
    <name type="scientific">Desulfurobacterium thermolithotrophum (strain DSM 11699 / BSA)</name>
    <dbReference type="NCBI Taxonomy" id="868864"/>
    <lineage>
        <taxon>Bacteria</taxon>
        <taxon>Pseudomonadati</taxon>
        <taxon>Aquificota</taxon>
        <taxon>Aquificia</taxon>
        <taxon>Desulfurobacteriales</taxon>
        <taxon>Desulfurobacteriaceae</taxon>
        <taxon>Desulfurobacterium</taxon>
    </lineage>
</organism>
<evidence type="ECO:0000256" key="1">
    <source>
        <dbReference type="ARBA" id="ARBA00009741"/>
    </source>
</evidence>
<dbReference type="GO" id="GO:0005737">
    <property type="term" value="C:cytoplasm"/>
    <property type="evidence" value="ECO:0007669"/>
    <property type="project" value="UniProtKB-SubCell"/>
</dbReference>
<reference evidence="8" key="2">
    <citation type="submission" date="2011-02" db="EMBL/GenBank/DDBJ databases">
        <title>The complete genome of Desulfurobacterium thermolithotrophum DSM 11699.</title>
        <authorList>
            <consortium name="US DOE Joint Genome Institute (JGI-PGF)"/>
            <person name="Lucas S."/>
            <person name="Copeland A."/>
            <person name="Lapidus A."/>
            <person name="Bruce D."/>
            <person name="Goodwin L."/>
            <person name="Pitluck S."/>
            <person name="Kyrpides N."/>
            <person name="Mavromatis K."/>
            <person name="Pagani I."/>
            <person name="Ivanova N."/>
            <person name="Mikhailova N."/>
            <person name="Daligault H."/>
            <person name="Detter J.C."/>
            <person name="Tapia R."/>
            <person name="Han C."/>
            <person name="Land M."/>
            <person name="Hauser L."/>
            <person name="Markowitz V."/>
            <person name="Cheng J.-F."/>
            <person name="Hugenholtz P."/>
            <person name="Woyke T."/>
            <person name="Wu D."/>
            <person name="Spring S."/>
            <person name="Brambilla E."/>
            <person name="Klenk H.-P."/>
            <person name="Eisen J.A."/>
        </authorList>
    </citation>
    <scope>NUCLEOTIDE SEQUENCE [LARGE SCALE GENOMIC DNA]</scope>
    <source>
        <strain evidence="8">DSM 11699 / BSA</strain>
    </source>
</reference>
<dbReference type="STRING" id="868864.Dester_0985"/>
<feature type="binding site" evidence="6">
    <location>
        <position position="145"/>
    </location>
    <ligand>
        <name>S-adenosyl-L-methionine</name>
        <dbReference type="ChEBI" id="CHEBI:59789"/>
    </ligand>
</feature>
<name>F0S452_DESTD</name>
<feature type="binding site" evidence="6">
    <location>
        <position position="124"/>
    </location>
    <ligand>
        <name>S-adenosyl-L-methionine</name>
        <dbReference type="ChEBI" id="CHEBI:59789"/>
    </ligand>
</feature>
<dbReference type="InterPro" id="IPR050078">
    <property type="entry name" value="Ribosomal_L11_MeTrfase_PrmA"/>
</dbReference>
<dbReference type="FunCoup" id="F0S452">
    <property type="interactions" value="381"/>
</dbReference>
<dbReference type="OrthoDB" id="9785995at2"/>
<accession>F0S452</accession>
<keyword evidence="5 6" id="KW-0949">S-adenosyl-L-methionine</keyword>
<dbReference type="CDD" id="cd02440">
    <property type="entry name" value="AdoMet_MTases"/>
    <property type="match status" value="1"/>
</dbReference>
<dbReference type="PANTHER" id="PTHR43648:SF1">
    <property type="entry name" value="ELECTRON TRANSFER FLAVOPROTEIN BETA SUBUNIT LYSINE METHYLTRANSFERASE"/>
    <property type="match status" value="1"/>
</dbReference>
<dbReference type="Gene3D" id="3.40.50.150">
    <property type="entry name" value="Vaccinia Virus protein VP39"/>
    <property type="match status" value="1"/>
</dbReference>
<sequence length="270" mass="30926">MKEYKVYEFEISKEDFEILEEKLFSLGTLGIEVVSEEERVRFRAYFNGDIKLAKELSKYLVSESLLKEKNWNEEWKKYFKPVMVSEKIWVIPSWMKNDFKVPKGAIPIYIYPGQTFGTGTHETTKLTMRFIEKILKPNDSFLDVGCGSGILSILAKKLGAKKVVGCDIQREVVEEVKLNSNLNEVFGIEVIHGSIGDVKDEFDIVVSNIEKHLLEPLIPEIAKRAKKAVVLSGVLKKQRDSFKEVLKKRSGLKILEESGEGEWVAFLCRK</sequence>
<evidence type="ECO:0000256" key="6">
    <source>
        <dbReference type="HAMAP-Rule" id="MF_00735"/>
    </source>
</evidence>
<comment type="similarity">
    <text evidence="1 6">Belongs to the methyltransferase superfamily. PrmA family.</text>
</comment>
<dbReference type="GO" id="GO:0016279">
    <property type="term" value="F:protein-lysine N-methyltransferase activity"/>
    <property type="evidence" value="ECO:0007669"/>
    <property type="project" value="RHEA"/>
</dbReference>
<dbReference type="AlphaFoldDB" id="F0S452"/>
<dbReference type="GO" id="GO:0032259">
    <property type="term" value="P:methylation"/>
    <property type="evidence" value="ECO:0007669"/>
    <property type="project" value="UniProtKB-KW"/>
</dbReference>
<keyword evidence="4 6" id="KW-0808">Transferase</keyword>
<proteinExistence type="inferred from homology"/>
<dbReference type="EC" id="2.1.1.-" evidence="6"/>
<dbReference type="EMBL" id="CP002543">
    <property type="protein sequence ID" value="ADY73624.1"/>
    <property type="molecule type" value="Genomic_DNA"/>
</dbReference>
<dbReference type="SUPFAM" id="SSF53335">
    <property type="entry name" value="S-adenosyl-L-methionine-dependent methyltransferases"/>
    <property type="match status" value="1"/>
</dbReference>
<comment type="catalytic activity">
    <reaction evidence="6">
        <text>L-lysyl-[protein] + 3 S-adenosyl-L-methionine = N(6),N(6),N(6)-trimethyl-L-lysyl-[protein] + 3 S-adenosyl-L-homocysteine + 3 H(+)</text>
        <dbReference type="Rhea" id="RHEA:54192"/>
        <dbReference type="Rhea" id="RHEA-COMP:9752"/>
        <dbReference type="Rhea" id="RHEA-COMP:13826"/>
        <dbReference type="ChEBI" id="CHEBI:15378"/>
        <dbReference type="ChEBI" id="CHEBI:29969"/>
        <dbReference type="ChEBI" id="CHEBI:57856"/>
        <dbReference type="ChEBI" id="CHEBI:59789"/>
        <dbReference type="ChEBI" id="CHEBI:61961"/>
    </reaction>
</comment>
<keyword evidence="2 6" id="KW-0963">Cytoplasm</keyword>
<feature type="binding site" evidence="6">
    <location>
        <position position="208"/>
    </location>
    <ligand>
        <name>S-adenosyl-L-methionine</name>
        <dbReference type="ChEBI" id="CHEBI:59789"/>
    </ligand>
</feature>
<dbReference type="PIRSF" id="PIRSF000401">
    <property type="entry name" value="RPL11_MTase"/>
    <property type="match status" value="1"/>
</dbReference>
<keyword evidence="7" id="KW-0689">Ribosomal protein</keyword>
<dbReference type="PANTHER" id="PTHR43648">
    <property type="entry name" value="ELECTRON TRANSFER FLAVOPROTEIN BETA SUBUNIT LYSINE METHYLTRANSFERASE"/>
    <property type="match status" value="1"/>
</dbReference>
<evidence type="ECO:0000313" key="7">
    <source>
        <dbReference type="EMBL" id="ADY73624.1"/>
    </source>
</evidence>
<feature type="binding site" evidence="6">
    <location>
        <position position="167"/>
    </location>
    <ligand>
        <name>S-adenosyl-L-methionine</name>
        <dbReference type="ChEBI" id="CHEBI:59789"/>
    </ligand>
</feature>
<dbReference type="KEGG" id="dte:Dester_0985"/>
<dbReference type="InterPro" id="IPR004498">
    <property type="entry name" value="Ribosomal_PrmA_MeTrfase"/>
</dbReference>
<dbReference type="HAMAP" id="MF_00735">
    <property type="entry name" value="Methyltr_PrmA"/>
    <property type="match status" value="1"/>
</dbReference>
<evidence type="ECO:0000256" key="2">
    <source>
        <dbReference type="ARBA" id="ARBA00022490"/>
    </source>
</evidence>
<evidence type="ECO:0000256" key="4">
    <source>
        <dbReference type="ARBA" id="ARBA00022679"/>
    </source>
</evidence>
<dbReference type="GO" id="GO:0005840">
    <property type="term" value="C:ribosome"/>
    <property type="evidence" value="ECO:0007669"/>
    <property type="project" value="UniProtKB-KW"/>
</dbReference>
<keyword evidence="7" id="KW-0687">Ribonucleoprotein</keyword>
<protein>
    <recommendedName>
        <fullName evidence="6">Ribosomal protein L11 methyltransferase</fullName>
        <shortName evidence="6">L11 Mtase</shortName>
        <ecNumber evidence="6">2.1.1.-</ecNumber>
    </recommendedName>
</protein>
<dbReference type="InParanoid" id="F0S452"/>
<comment type="subcellular location">
    <subcellularLocation>
        <location evidence="6">Cytoplasm</location>
    </subcellularLocation>
</comment>
<keyword evidence="8" id="KW-1185">Reference proteome</keyword>